<feature type="transmembrane region" description="Helical" evidence="1">
    <location>
        <begin position="311"/>
        <end position="329"/>
    </location>
</feature>
<name>A0AAP2XNQ1_9FIRM</name>
<dbReference type="Proteomes" id="UP001204814">
    <property type="component" value="Unassembled WGS sequence"/>
</dbReference>
<sequence>METTRIENNRDLDNLYYCINCYYKYKKYNLDINILKKNKDKHANNFFSLLSLIGGSFIFSKEIVSYPGLVILDGEVFVIFKDKKSDIYIKNKSTKKKKINSTNIIKEIIYINQPNELQINLLNKFIYIKEKMKILFYHKIAMLYLLIINIFKVISINFVLFEIENIVDNYISFGTTLMIKYSFIRILLFIFILFISTLISKIIYFKLKEIPLKKIDNSIFLKFIDNIFLLLVLDIYIYRNHANVIVYTFLLFILQIVFLRIVQQKEICSFFNSVLRTIFFMVSLCMTISFYLMLLMMVANNVISLGTNLEYIFNYFILLFLLFRSIHLFKNLHKNLIIIDKNTFEKIFNHYDQEKHKINRECMISLVSNNDMRNMILLKEGNSIILKTNKKVFFECYNEILMKYNIIINNMGEYYSINDTSYQSLKNFITFIDKNIFLNENDGLYLEKNNKINRIDYEKFNIIINKFNRKKYEIQYTILLKILNSIINNHFIIIMDSIFNILSQEEKNLIMEICEEYRMILVVYDVDDCGSKFTHSITLTK</sequence>
<comment type="caution">
    <text evidence="2">The sequence shown here is derived from an EMBL/GenBank/DDBJ whole genome shotgun (WGS) entry which is preliminary data.</text>
</comment>
<reference evidence="2" key="1">
    <citation type="submission" date="2022-06" db="EMBL/GenBank/DDBJ databases">
        <title>Isolation of gut microbiota from human fecal samples.</title>
        <authorList>
            <person name="Pamer E.G."/>
            <person name="Barat B."/>
            <person name="Waligurski E."/>
            <person name="Medina S."/>
            <person name="Paddock L."/>
            <person name="Mostad J."/>
        </authorList>
    </citation>
    <scope>NUCLEOTIDE SEQUENCE</scope>
    <source>
        <strain evidence="2">DFI.6.24</strain>
    </source>
</reference>
<feature type="transmembrane region" description="Helical" evidence="1">
    <location>
        <begin position="141"/>
        <end position="163"/>
    </location>
</feature>
<keyword evidence="1" id="KW-0472">Membrane</keyword>
<dbReference type="AlphaFoldDB" id="A0AAP2XNQ1"/>
<feature type="transmembrane region" description="Helical" evidence="1">
    <location>
        <begin position="183"/>
        <end position="207"/>
    </location>
</feature>
<keyword evidence="1" id="KW-0812">Transmembrane</keyword>
<gene>
    <name evidence="2" type="ORF">NE542_03265</name>
</gene>
<feature type="transmembrane region" description="Helical" evidence="1">
    <location>
        <begin position="219"/>
        <end position="238"/>
    </location>
</feature>
<evidence type="ECO:0000313" key="2">
    <source>
        <dbReference type="EMBL" id="MCQ5060856.1"/>
    </source>
</evidence>
<organism evidence="2 3">
    <name type="scientific">Faecalibacillus intestinalis</name>
    <dbReference type="NCBI Taxonomy" id="1982626"/>
    <lineage>
        <taxon>Bacteria</taxon>
        <taxon>Bacillati</taxon>
        <taxon>Bacillota</taxon>
        <taxon>Erysipelotrichia</taxon>
        <taxon>Erysipelotrichales</taxon>
        <taxon>Coprobacillaceae</taxon>
        <taxon>Faecalibacillus</taxon>
    </lineage>
</organism>
<protein>
    <submittedName>
        <fullName evidence="2">Uncharacterized protein</fullName>
    </submittedName>
</protein>
<feature type="transmembrane region" description="Helical" evidence="1">
    <location>
        <begin position="274"/>
        <end position="299"/>
    </location>
</feature>
<evidence type="ECO:0000256" key="1">
    <source>
        <dbReference type="SAM" id="Phobius"/>
    </source>
</evidence>
<dbReference type="RefSeq" id="WP_227352021.1">
    <property type="nucleotide sequence ID" value="NZ_JAJDKX010000007.1"/>
</dbReference>
<proteinExistence type="predicted"/>
<keyword evidence="1" id="KW-1133">Transmembrane helix</keyword>
<accession>A0AAP2XNQ1</accession>
<dbReference type="EMBL" id="JANGBO010000001">
    <property type="protein sequence ID" value="MCQ5060856.1"/>
    <property type="molecule type" value="Genomic_DNA"/>
</dbReference>
<evidence type="ECO:0000313" key="3">
    <source>
        <dbReference type="Proteomes" id="UP001204814"/>
    </source>
</evidence>
<feature type="transmembrane region" description="Helical" evidence="1">
    <location>
        <begin position="244"/>
        <end position="262"/>
    </location>
</feature>